<dbReference type="KEGG" id="tnl:113494298"/>
<evidence type="ECO:0000256" key="6">
    <source>
        <dbReference type="ARBA" id="ARBA00022801"/>
    </source>
</evidence>
<dbReference type="InterPro" id="IPR027806">
    <property type="entry name" value="HARBI1_dom"/>
</dbReference>
<dbReference type="Proteomes" id="UP000322000">
    <property type="component" value="Chromosome 5"/>
</dbReference>
<accession>A0A7E5VJ72</accession>
<dbReference type="GO" id="GO:0016787">
    <property type="term" value="F:hydrolase activity"/>
    <property type="evidence" value="ECO:0007669"/>
    <property type="project" value="UniProtKB-KW"/>
</dbReference>
<keyword evidence="5" id="KW-0479">Metal-binding</keyword>
<dbReference type="Pfam" id="PF13359">
    <property type="entry name" value="DDE_Tnp_4"/>
    <property type="match status" value="1"/>
</dbReference>
<sequence>MSRECFYELFELVKSKIQRQETIFKNTISAEERLVITLRYLSAGCSMTELHHSYQHGISTISGIVKDTCKQIYKTLREIYLPELKKEDWLRIAEGFATKANFPNCLGAVDGKHVRIIKPPKSGSLYYNYKKFFSIVLLAICDSNYKFIFIDVGSYGKASDSQIFRNSVFFKKLEDNSLNIPSSRAITENGSPLPFVFVGDEAFGISNFIQRPYSGNYLNLQQKIYNYRLSRARRYIECTFGIMTNKWRILHRPINVDISFATDIVKAICVLHNFLQRDCDLFIHDRQIDEVVRNEQNLPATTVPDKFAEYFVNEGQLSWQNNKI</sequence>
<organism evidence="9 10">
    <name type="scientific">Trichoplusia ni</name>
    <name type="common">Cabbage looper</name>
    <dbReference type="NCBI Taxonomy" id="7111"/>
    <lineage>
        <taxon>Eukaryota</taxon>
        <taxon>Metazoa</taxon>
        <taxon>Ecdysozoa</taxon>
        <taxon>Arthropoda</taxon>
        <taxon>Hexapoda</taxon>
        <taxon>Insecta</taxon>
        <taxon>Pterygota</taxon>
        <taxon>Neoptera</taxon>
        <taxon>Endopterygota</taxon>
        <taxon>Lepidoptera</taxon>
        <taxon>Glossata</taxon>
        <taxon>Ditrysia</taxon>
        <taxon>Noctuoidea</taxon>
        <taxon>Noctuidae</taxon>
        <taxon>Plusiinae</taxon>
        <taxon>Trichoplusia</taxon>
    </lineage>
</organism>
<evidence type="ECO:0000313" key="9">
    <source>
        <dbReference type="Proteomes" id="UP000322000"/>
    </source>
</evidence>
<evidence type="ECO:0000259" key="8">
    <source>
        <dbReference type="Pfam" id="PF13359"/>
    </source>
</evidence>
<evidence type="ECO:0000256" key="4">
    <source>
        <dbReference type="ARBA" id="ARBA00022722"/>
    </source>
</evidence>
<dbReference type="AlphaFoldDB" id="A0A7E5VJ72"/>
<proteinExistence type="inferred from homology"/>
<comment type="similarity">
    <text evidence="3">Belongs to the HARBI1 family.</text>
</comment>
<gene>
    <name evidence="10" type="primary">LOC113494298</name>
</gene>
<dbReference type="RefSeq" id="XP_026728383.1">
    <property type="nucleotide sequence ID" value="XM_026872582.1"/>
</dbReference>
<evidence type="ECO:0000256" key="7">
    <source>
        <dbReference type="ARBA" id="ARBA00023242"/>
    </source>
</evidence>
<evidence type="ECO:0000256" key="2">
    <source>
        <dbReference type="ARBA" id="ARBA00004123"/>
    </source>
</evidence>
<reference evidence="10" key="1">
    <citation type="submission" date="2025-08" db="UniProtKB">
        <authorList>
            <consortium name="RefSeq"/>
        </authorList>
    </citation>
    <scope>IDENTIFICATION</scope>
</reference>
<dbReference type="PANTHER" id="PTHR22930">
    <property type="match status" value="1"/>
</dbReference>
<dbReference type="GeneID" id="113494298"/>
<evidence type="ECO:0000256" key="5">
    <source>
        <dbReference type="ARBA" id="ARBA00022723"/>
    </source>
</evidence>
<keyword evidence="9" id="KW-1185">Reference proteome</keyword>
<evidence type="ECO:0000313" key="10">
    <source>
        <dbReference type="RefSeq" id="XP_026728383.1"/>
    </source>
</evidence>
<dbReference type="GO" id="GO:0046872">
    <property type="term" value="F:metal ion binding"/>
    <property type="evidence" value="ECO:0007669"/>
    <property type="project" value="UniProtKB-KW"/>
</dbReference>
<comment type="cofactor">
    <cofactor evidence="1">
        <name>a divalent metal cation</name>
        <dbReference type="ChEBI" id="CHEBI:60240"/>
    </cofactor>
</comment>
<dbReference type="FunCoup" id="A0A7E5VJ72">
    <property type="interactions" value="1"/>
</dbReference>
<dbReference type="GO" id="GO:0004518">
    <property type="term" value="F:nuclease activity"/>
    <property type="evidence" value="ECO:0007669"/>
    <property type="project" value="UniProtKB-KW"/>
</dbReference>
<evidence type="ECO:0000256" key="1">
    <source>
        <dbReference type="ARBA" id="ARBA00001968"/>
    </source>
</evidence>
<protein>
    <submittedName>
        <fullName evidence="10">Protein ANTAGONIST OF LIKE HETEROCHROMATIN PROTEIN 1-like</fullName>
    </submittedName>
</protein>
<keyword evidence="4" id="KW-0540">Nuclease</keyword>
<comment type="subcellular location">
    <subcellularLocation>
        <location evidence="2">Nucleus</location>
    </subcellularLocation>
</comment>
<dbReference type="GO" id="GO:0005634">
    <property type="term" value="C:nucleus"/>
    <property type="evidence" value="ECO:0007669"/>
    <property type="project" value="UniProtKB-SubCell"/>
</dbReference>
<dbReference type="PANTHER" id="PTHR22930:SF269">
    <property type="entry name" value="NUCLEASE HARBI1-LIKE PROTEIN"/>
    <property type="match status" value="1"/>
</dbReference>
<dbReference type="InterPro" id="IPR045249">
    <property type="entry name" value="HARBI1-like"/>
</dbReference>
<keyword evidence="7" id="KW-0539">Nucleus</keyword>
<feature type="domain" description="DDE Tnp4" evidence="8">
    <location>
        <begin position="109"/>
        <end position="273"/>
    </location>
</feature>
<evidence type="ECO:0000256" key="3">
    <source>
        <dbReference type="ARBA" id="ARBA00006958"/>
    </source>
</evidence>
<name>A0A7E5VJ72_TRINI</name>
<keyword evidence="6" id="KW-0378">Hydrolase</keyword>
<dbReference type="InParanoid" id="A0A7E5VJ72"/>